<dbReference type="Proteomes" id="UP000031532">
    <property type="component" value="Unassembled WGS sequence"/>
</dbReference>
<gene>
    <name evidence="2" type="ORF">QH73_0015590</name>
</gene>
<dbReference type="AlphaFoldDB" id="A0A9X5E6X6"/>
<dbReference type="PANTHER" id="PTHR36109:SF2">
    <property type="entry name" value="MEMBRANE PROTEIN"/>
    <property type="match status" value="1"/>
</dbReference>
<keyword evidence="1" id="KW-0472">Membrane</keyword>
<evidence type="ECO:0000313" key="3">
    <source>
        <dbReference type="Proteomes" id="UP000031532"/>
    </source>
</evidence>
<name>A0A9X5E6X6_9CYAN</name>
<feature type="transmembrane region" description="Helical" evidence="1">
    <location>
        <begin position="113"/>
        <end position="135"/>
    </location>
</feature>
<keyword evidence="1" id="KW-1133">Transmembrane helix</keyword>
<keyword evidence="3" id="KW-1185">Reference proteome</keyword>
<comment type="caution">
    <text evidence="2">The sequence shown here is derived from an EMBL/GenBank/DDBJ whole genome shotgun (WGS) entry which is preliminary data.</text>
</comment>
<organism evidence="2 3">
    <name type="scientific">Scytonema millei VB511283</name>
    <dbReference type="NCBI Taxonomy" id="1245923"/>
    <lineage>
        <taxon>Bacteria</taxon>
        <taxon>Bacillati</taxon>
        <taxon>Cyanobacteriota</taxon>
        <taxon>Cyanophyceae</taxon>
        <taxon>Nostocales</taxon>
        <taxon>Scytonemataceae</taxon>
        <taxon>Scytonema</taxon>
    </lineage>
</organism>
<dbReference type="InterPro" id="IPR052948">
    <property type="entry name" value="Low_temp-induced_all0457"/>
</dbReference>
<feature type="transmembrane region" description="Helical" evidence="1">
    <location>
        <begin position="67"/>
        <end position="93"/>
    </location>
</feature>
<proteinExistence type="predicted"/>
<evidence type="ECO:0000256" key="1">
    <source>
        <dbReference type="SAM" id="Phobius"/>
    </source>
</evidence>
<dbReference type="PANTHER" id="PTHR36109">
    <property type="entry name" value="MEMBRANE PROTEIN-RELATED"/>
    <property type="match status" value="1"/>
</dbReference>
<sequence length="244" mass="25489">MTLGYHRRAVGTFERRKDAERALNELKRSGFGMGRVSIIAQDADSKPDIAGVDVEDRDRVGNKADEGAATGAVTGGVLGGLTGLLIGLGTLAIPGVGPVMLAGEVATALATTAAGGAIGAAAGGLLGALIGLGIPEERAKVYSDRVSRGHYLVIVDGTDDEIAHAARILGSSGIQEWGVYNNPNATNTRTDVVTDVERVNWTRQAYRTEGVVNNVNTANPTYRAEASVDDTPEVIIVDRRDETH</sequence>
<keyword evidence="1" id="KW-0812">Transmembrane</keyword>
<reference evidence="2 3" key="1">
    <citation type="journal article" date="2015" name="Genome Announc.">
        <title>Draft Genome Sequence of the Terrestrial Cyanobacterium Scytonema millei VB511283, Isolated from Eastern India.</title>
        <authorList>
            <person name="Sen D."/>
            <person name="Chandrababunaidu M.M."/>
            <person name="Singh D."/>
            <person name="Sanghi N."/>
            <person name="Ghorai A."/>
            <person name="Mishra G.P."/>
            <person name="Madduluri M."/>
            <person name="Adhikary S.P."/>
            <person name="Tripathy S."/>
        </authorList>
    </citation>
    <scope>NUCLEOTIDE SEQUENCE [LARGE SCALE GENOMIC DNA]</scope>
    <source>
        <strain evidence="2 3">VB511283</strain>
    </source>
</reference>
<protein>
    <submittedName>
        <fullName evidence="2">DUF1269 domain-containing protein</fullName>
    </submittedName>
</protein>
<dbReference type="OrthoDB" id="462701at2"/>
<dbReference type="RefSeq" id="WP_039717217.1">
    <property type="nucleotide sequence ID" value="NZ_JTJC03000004.1"/>
</dbReference>
<evidence type="ECO:0000313" key="2">
    <source>
        <dbReference type="EMBL" id="NHC36053.1"/>
    </source>
</evidence>
<dbReference type="EMBL" id="JTJC03000004">
    <property type="protein sequence ID" value="NHC36053.1"/>
    <property type="molecule type" value="Genomic_DNA"/>
</dbReference>
<accession>A0A9X5E6X6</accession>